<dbReference type="InterPro" id="IPR005321">
    <property type="entry name" value="Peptidase_S58_DmpA"/>
</dbReference>
<evidence type="ECO:0000313" key="3">
    <source>
        <dbReference type="EMBL" id="PAP75610.1"/>
    </source>
</evidence>
<organism evidence="3 4">
    <name type="scientific">Rubrivirga marina</name>
    <dbReference type="NCBI Taxonomy" id="1196024"/>
    <lineage>
        <taxon>Bacteria</taxon>
        <taxon>Pseudomonadati</taxon>
        <taxon>Rhodothermota</taxon>
        <taxon>Rhodothermia</taxon>
        <taxon>Rhodothermales</taxon>
        <taxon>Rubricoccaceae</taxon>
        <taxon>Rubrivirga</taxon>
    </lineage>
</organism>
<dbReference type="InterPro" id="IPR016117">
    <property type="entry name" value="ArgJ-like_dom_sf"/>
</dbReference>
<dbReference type="OrthoDB" id="9770388at2"/>
<gene>
    <name evidence="3" type="ORF">BSZ37_03755</name>
</gene>
<name>A0A271IWW0_9BACT</name>
<dbReference type="AlphaFoldDB" id="A0A271IWW0"/>
<comment type="similarity">
    <text evidence="1">Belongs to the peptidase S58 family.</text>
</comment>
<feature type="signal peptide" evidence="2">
    <location>
        <begin position="1"/>
        <end position="23"/>
    </location>
</feature>
<sequence>MPRFVPFLLVAWVMGALAPLASGQDVRARDLGIPFEGVPGPLNAITDVPGVEVGHATIIEGDGPLVKGEGPVRTGVTALLPRGRAFDPVFAATYALNGNGEMTGVHWIEESGYLETPITITNTFSVGVVRDAVIAWMDSTGLNADPEGGLWYTYPLVAETYDVLNDILGQHVTRAHAFEALDAAAGGPVAEGNVGGGTGMIAHQFKGGIGTASRLTGSGHTLGVLVQANYGGRARFTVAGVPVGREIPDLMPNYDVLARGSIIVVVATDAPLLPPQLQRLAERVPLAIGRLGGLGSNGSGDIFVAFSTGNPGAWAARPTATLDVLPNDEMDGLFEATVEATEEAILNAMVAAETMTGRDSLTAHALPHDRL</sequence>
<protein>
    <submittedName>
        <fullName evidence="3">Aminopeptidase</fullName>
    </submittedName>
</protein>
<dbReference type="RefSeq" id="WP_095509253.1">
    <property type="nucleotide sequence ID" value="NZ_MQWD01000001.1"/>
</dbReference>
<dbReference type="PANTHER" id="PTHR36512">
    <property type="entry name" value="D-AMINOPEPTIDASE"/>
    <property type="match status" value="1"/>
</dbReference>
<dbReference type="GO" id="GO:0004177">
    <property type="term" value="F:aminopeptidase activity"/>
    <property type="evidence" value="ECO:0007669"/>
    <property type="project" value="UniProtKB-KW"/>
</dbReference>
<dbReference type="EMBL" id="MQWD01000001">
    <property type="protein sequence ID" value="PAP75610.1"/>
    <property type="molecule type" value="Genomic_DNA"/>
</dbReference>
<accession>A0A271IWW0</accession>
<keyword evidence="3" id="KW-0031">Aminopeptidase</keyword>
<proteinExistence type="inferred from homology"/>
<keyword evidence="3" id="KW-0378">Hydrolase</keyword>
<dbReference type="Pfam" id="PF03576">
    <property type="entry name" value="Peptidase_S58"/>
    <property type="match status" value="1"/>
</dbReference>
<dbReference type="CDD" id="cd02253">
    <property type="entry name" value="DmpA"/>
    <property type="match status" value="1"/>
</dbReference>
<dbReference type="Proteomes" id="UP000216339">
    <property type="component" value="Unassembled WGS sequence"/>
</dbReference>
<evidence type="ECO:0000256" key="1">
    <source>
        <dbReference type="ARBA" id="ARBA00007068"/>
    </source>
</evidence>
<keyword evidence="2" id="KW-0732">Signal</keyword>
<reference evidence="3 4" key="1">
    <citation type="submission" date="2016-11" db="EMBL/GenBank/DDBJ databases">
        <title>Study of marine rhodopsin-containing bacteria.</title>
        <authorList>
            <person name="Yoshizawa S."/>
            <person name="Kumagai Y."/>
            <person name="Kogure K."/>
        </authorList>
    </citation>
    <scope>NUCLEOTIDE SEQUENCE [LARGE SCALE GENOMIC DNA]</scope>
    <source>
        <strain evidence="3 4">SAORIC-28</strain>
    </source>
</reference>
<feature type="chain" id="PRO_5013193540" evidence="2">
    <location>
        <begin position="24"/>
        <end position="371"/>
    </location>
</feature>
<keyword evidence="3" id="KW-0645">Protease</keyword>
<evidence type="ECO:0000313" key="4">
    <source>
        <dbReference type="Proteomes" id="UP000216339"/>
    </source>
</evidence>
<dbReference type="Gene3D" id="3.60.70.12">
    <property type="entry name" value="L-amino peptidase D-ALA esterase/amidase"/>
    <property type="match status" value="1"/>
</dbReference>
<keyword evidence="4" id="KW-1185">Reference proteome</keyword>
<dbReference type="PANTHER" id="PTHR36512:SF3">
    <property type="entry name" value="BLR5678 PROTEIN"/>
    <property type="match status" value="1"/>
</dbReference>
<evidence type="ECO:0000256" key="2">
    <source>
        <dbReference type="SAM" id="SignalP"/>
    </source>
</evidence>
<dbReference type="SUPFAM" id="SSF56266">
    <property type="entry name" value="DmpA/ArgJ-like"/>
    <property type="match status" value="1"/>
</dbReference>
<comment type="caution">
    <text evidence="3">The sequence shown here is derived from an EMBL/GenBank/DDBJ whole genome shotgun (WGS) entry which is preliminary data.</text>
</comment>